<reference evidence="4 5" key="1">
    <citation type="journal article" date="2022" name="Cell">
        <title>Repeat-based holocentromeres influence genome architecture and karyotype evolution.</title>
        <authorList>
            <person name="Hofstatter P.G."/>
            <person name="Thangavel G."/>
            <person name="Lux T."/>
            <person name="Neumann P."/>
            <person name="Vondrak T."/>
            <person name="Novak P."/>
            <person name="Zhang M."/>
            <person name="Costa L."/>
            <person name="Castellani M."/>
            <person name="Scott A."/>
            <person name="Toegelov H."/>
            <person name="Fuchs J."/>
            <person name="Mata-Sucre Y."/>
            <person name="Dias Y."/>
            <person name="Vanzela A.L.L."/>
            <person name="Huettel B."/>
            <person name="Almeida C.C.S."/>
            <person name="Simkova H."/>
            <person name="Souza G."/>
            <person name="Pedrosa-Harand A."/>
            <person name="Macas J."/>
            <person name="Mayer K.F.X."/>
            <person name="Houben A."/>
            <person name="Marques A."/>
        </authorList>
    </citation>
    <scope>NUCLEOTIDE SEQUENCE [LARGE SCALE GENOMIC DNA]</scope>
    <source>
        <strain evidence="4">RhyTen1mFocal</strain>
    </source>
</reference>
<comment type="caution">
    <text evidence="4">The sequence shown here is derived from an EMBL/GenBank/DDBJ whole genome shotgun (WGS) entry which is preliminary data.</text>
</comment>
<comment type="similarity">
    <text evidence="1 2">Belongs to the peptidase S14 family.</text>
</comment>
<dbReference type="Gene3D" id="3.90.226.10">
    <property type="entry name" value="2-enoyl-CoA Hydratase, Chain A, domain 1"/>
    <property type="match status" value="1"/>
</dbReference>
<dbReference type="CDD" id="cd07017">
    <property type="entry name" value="S14_ClpP_2"/>
    <property type="match status" value="1"/>
</dbReference>
<evidence type="ECO:0000256" key="1">
    <source>
        <dbReference type="ARBA" id="ARBA00007039"/>
    </source>
</evidence>
<dbReference type="PRINTS" id="PR00127">
    <property type="entry name" value="CLPPROTEASEP"/>
</dbReference>
<dbReference type="AlphaFoldDB" id="A0AAD5Z0V5"/>
<dbReference type="GO" id="GO:0009536">
    <property type="term" value="C:plastid"/>
    <property type="evidence" value="ECO:0007669"/>
    <property type="project" value="UniProtKB-ARBA"/>
</dbReference>
<evidence type="ECO:0000313" key="5">
    <source>
        <dbReference type="Proteomes" id="UP001210211"/>
    </source>
</evidence>
<evidence type="ECO:0000256" key="2">
    <source>
        <dbReference type="RuleBase" id="RU003567"/>
    </source>
</evidence>
<dbReference type="Pfam" id="PF00574">
    <property type="entry name" value="CLP_protease"/>
    <property type="match status" value="1"/>
</dbReference>
<organism evidence="4 5">
    <name type="scientific">Rhynchospora tenuis</name>
    <dbReference type="NCBI Taxonomy" id="198213"/>
    <lineage>
        <taxon>Eukaryota</taxon>
        <taxon>Viridiplantae</taxon>
        <taxon>Streptophyta</taxon>
        <taxon>Embryophyta</taxon>
        <taxon>Tracheophyta</taxon>
        <taxon>Spermatophyta</taxon>
        <taxon>Magnoliopsida</taxon>
        <taxon>Liliopsida</taxon>
        <taxon>Poales</taxon>
        <taxon>Cyperaceae</taxon>
        <taxon>Cyperoideae</taxon>
        <taxon>Rhynchosporeae</taxon>
        <taxon>Rhynchospora</taxon>
    </lineage>
</organism>
<dbReference type="GO" id="GO:0004176">
    <property type="term" value="F:ATP-dependent peptidase activity"/>
    <property type="evidence" value="ECO:0007669"/>
    <property type="project" value="InterPro"/>
</dbReference>
<dbReference type="GO" id="GO:0004252">
    <property type="term" value="F:serine-type endopeptidase activity"/>
    <property type="evidence" value="ECO:0007669"/>
    <property type="project" value="InterPro"/>
</dbReference>
<dbReference type="SUPFAM" id="SSF52096">
    <property type="entry name" value="ClpP/crotonase"/>
    <property type="match status" value="1"/>
</dbReference>
<keyword evidence="5" id="KW-1185">Reference proteome</keyword>
<gene>
    <name evidence="4" type="ORF">LUZ61_014129</name>
</gene>
<dbReference type="GO" id="GO:0009368">
    <property type="term" value="C:endopeptidase Clp complex"/>
    <property type="evidence" value="ECO:0007669"/>
    <property type="project" value="TreeGrafter"/>
</dbReference>
<feature type="region of interest" description="Disordered" evidence="3">
    <location>
        <begin position="1"/>
        <end position="23"/>
    </location>
</feature>
<dbReference type="InterPro" id="IPR001907">
    <property type="entry name" value="ClpP"/>
</dbReference>
<dbReference type="HAMAP" id="MF_00444">
    <property type="entry name" value="ClpP"/>
    <property type="match status" value="1"/>
</dbReference>
<dbReference type="PANTHER" id="PTHR10381:SF50">
    <property type="entry name" value="ATP-DEPENDENT CLP PROTEASE PROTEOLYTIC SUBUNIT 3, CHLOROPLASTIC"/>
    <property type="match status" value="1"/>
</dbReference>
<evidence type="ECO:0000256" key="3">
    <source>
        <dbReference type="SAM" id="MobiDB-lite"/>
    </source>
</evidence>
<accession>A0AAD5Z0V5</accession>
<proteinExistence type="inferred from homology"/>
<dbReference type="PANTHER" id="PTHR10381">
    <property type="entry name" value="ATP-DEPENDENT CLP PROTEASE PROTEOLYTIC SUBUNIT"/>
    <property type="match status" value="1"/>
</dbReference>
<dbReference type="InterPro" id="IPR029045">
    <property type="entry name" value="ClpP/crotonase-like_dom_sf"/>
</dbReference>
<sequence length="281" mass="30834">MEAMATTKLFSSPPPLHSSHDFPNRTLVRSTQRVSIKAMAKAKAKGTSHSSRRTLSSNWDLSERLRRPTSFPSLNQLDTNDMLLKQRIVFLGNQVEPVTADLIVSQLLLLDANDPSKEIKLFINSPGGSITDGMAIYDGMKLCRADISTVCMGLAANVAAFLLACGTRGKRFCMPNSRVMIQQPFGAAGGAVSNLGAQVRETMYQRTKMLKIYSIVTGKPQDQIDLDTDHENFMDPWQAKDYGLVDAVIDDGKPGLIAPTPATTEPPETNHWAFRHIALTT</sequence>
<dbReference type="GO" id="GO:0006515">
    <property type="term" value="P:protein quality control for misfolded or incompletely synthesized proteins"/>
    <property type="evidence" value="ECO:0007669"/>
    <property type="project" value="TreeGrafter"/>
</dbReference>
<dbReference type="Proteomes" id="UP001210211">
    <property type="component" value="Unassembled WGS sequence"/>
</dbReference>
<name>A0AAD5Z0V5_9POAL</name>
<dbReference type="EMBL" id="JAMRDG010000002">
    <property type="protein sequence ID" value="KAJ3684965.1"/>
    <property type="molecule type" value="Genomic_DNA"/>
</dbReference>
<dbReference type="InterPro" id="IPR023562">
    <property type="entry name" value="ClpP/TepA"/>
</dbReference>
<evidence type="ECO:0000313" key="4">
    <source>
        <dbReference type="EMBL" id="KAJ3684965.1"/>
    </source>
</evidence>
<protein>
    <recommendedName>
        <fullName evidence="2">ATP-dependent Clp protease proteolytic subunit</fullName>
    </recommendedName>
</protein>
<dbReference type="GO" id="GO:0051117">
    <property type="term" value="F:ATPase binding"/>
    <property type="evidence" value="ECO:0007669"/>
    <property type="project" value="TreeGrafter"/>
</dbReference>